<dbReference type="AlphaFoldDB" id="A0A8H3WRC8"/>
<reference evidence="2 3" key="1">
    <citation type="submission" date="2019-12" db="EMBL/GenBank/DDBJ databases">
        <title>A genome sequence resource for the geographically widespread anthracnose pathogen Colletotrichum asianum.</title>
        <authorList>
            <person name="Meng Y."/>
        </authorList>
    </citation>
    <scope>NUCLEOTIDE SEQUENCE [LARGE SCALE GENOMIC DNA]</scope>
    <source>
        <strain evidence="2 3">ICMP 18580</strain>
    </source>
</reference>
<dbReference type="EMBL" id="WOWK01000006">
    <property type="protein sequence ID" value="KAF0330591.1"/>
    <property type="molecule type" value="Genomic_DNA"/>
</dbReference>
<dbReference type="Pfam" id="PF12511">
    <property type="entry name" value="DUF3716"/>
    <property type="match status" value="1"/>
</dbReference>
<dbReference type="Proteomes" id="UP000434172">
    <property type="component" value="Unassembled WGS sequence"/>
</dbReference>
<organism evidence="2 3">
    <name type="scientific">Colletotrichum asianum</name>
    <dbReference type="NCBI Taxonomy" id="702518"/>
    <lineage>
        <taxon>Eukaryota</taxon>
        <taxon>Fungi</taxon>
        <taxon>Dikarya</taxon>
        <taxon>Ascomycota</taxon>
        <taxon>Pezizomycotina</taxon>
        <taxon>Sordariomycetes</taxon>
        <taxon>Hypocreomycetidae</taxon>
        <taxon>Glomerellales</taxon>
        <taxon>Glomerellaceae</taxon>
        <taxon>Colletotrichum</taxon>
        <taxon>Colletotrichum gloeosporioides species complex</taxon>
    </lineage>
</organism>
<evidence type="ECO:0000313" key="1">
    <source>
        <dbReference type="EMBL" id="KAF0314856.1"/>
    </source>
</evidence>
<keyword evidence="3" id="KW-1185">Reference proteome</keyword>
<evidence type="ECO:0000313" key="2">
    <source>
        <dbReference type="EMBL" id="KAF0330591.1"/>
    </source>
</evidence>
<protein>
    <submittedName>
        <fullName evidence="2">Uncharacterized protein</fullName>
    </submittedName>
</protein>
<dbReference type="EMBL" id="WOWK01000301">
    <property type="protein sequence ID" value="KAF0314856.1"/>
    <property type="molecule type" value="Genomic_DNA"/>
</dbReference>
<accession>A0A8H3WRC8</accession>
<proteinExistence type="predicted"/>
<dbReference type="InterPro" id="IPR022190">
    <property type="entry name" value="DUF3716"/>
</dbReference>
<name>A0A8H3WRC8_9PEZI</name>
<gene>
    <name evidence="2" type="ORF">GQ607_001995</name>
    <name evidence="1" type="ORF">GQ607_017912</name>
</gene>
<evidence type="ECO:0000313" key="3">
    <source>
        <dbReference type="Proteomes" id="UP000434172"/>
    </source>
</evidence>
<comment type="caution">
    <text evidence="2">The sequence shown here is derived from an EMBL/GenBank/DDBJ whole genome shotgun (WGS) entry which is preliminary data.</text>
</comment>
<sequence>MDVEINPGHSRTTSQNALYEPFPFSPIPAAAINKPGKDGKFHLYRTITPASVMASLSLSWAPVKGPVGSIWYRLRFVDKLNVEDRAEAVAKRFWESLPKFSTTYAALTKKQGAFPHWPFFAREVYVAEGHSGPWGQLCWKLDRSEAVKALLIHAYGARNLHPCDGCFERWAKMAFEVAESGWPVGAAPPFWECVSHRTEWEGACSNCVYHEKGSSCSHRADHDEEETGWVGYIKKGNPRKKIPDSAPRADGGGVKSFLNSQTDFPLGEAIEEDRGAFLDRMDELNREFKFNREKDTLPTGIPVMTRVVVGWVSHSKVEKEALRVRQERGVVSGDGSFW</sequence>